<comment type="similarity">
    <text evidence="1">Belongs to the sigma-70 factor family. ECF subfamily.</text>
</comment>
<proteinExistence type="inferred from homology"/>
<dbReference type="InterPro" id="IPR036388">
    <property type="entry name" value="WH-like_DNA-bd_sf"/>
</dbReference>
<keyword evidence="2" id="KW-0805">Transcription regulation</keyword>
<dbReference type="InterPro" id="IPR007627">
    <property type="entry name" value="RNA_pol_sigma70_r2"/>
</dbReference>
<dbReference type="InterPro" id="IPR013325">
    <property type="entry name" value="RNA_pol_sigma_r2"/>
</dbReference>
<dbReference type="Gene3D" id="1.10.10.10">
    <property type="entry name" value="Winged helix-like DNA-binding domain superfamily/Winged helix DNA-binding domain"/>
    <property type="match status" value="1"/>
</dbReference>
<dbReference type="GO" id="GO:0003677">
    <property type="term" value="F:DNA binding"/>
    <property type="evidence" value="ECO:0007669"/>
    <property type="project" value="InterPro"/>
</dbReference>
<gene>
    <name evidence="7" type="ORF">FHX64_000720</name>
</gene>
<name>A0A7W5H1N4_9PORP</name>
<dbReference type="Pfam" id="PF08281">
    <property type="entry name" value="Sigma70_r4_2"/>
    <property type="match status" value="1"/>
</dbReference>
<accession>A0A7W5H1N4</accession>
<feature type="domain" description="RNA polymerase sigma factor 70 region 4 type 2" evidence="6">
    <location>
        <begin position="128"/>
        <end position="176"/>
    </location>
</feature>
<dbReference type="SUPFAM" id="SSF88946">
    <property type="entry name" value="Sigma2 domain of RNA polymerase sigma factors"/>
    <property type="match status" value="1"/>
</dbReference>
<dbReference type="Gene3D" id="1.10.1740.10">
    <property type="match status" value="1"/>
</dbReference>
<dbReference type="InterPro" id="IPR039425">
    <property type="entry name" value="RNA_pol_sigma-70-like"/>
</dbReference>
<dbReference type="Proteomes" id="UP000544222">
    <property type="component" value="Unassembled WGS sequence"/>
</dbReference>
<dbReference type="InterPro" id="IPR014284">
    <property type="entry name" value="RNA_pol_sigma-70_dom"/>
</dbReference>
<evidence type="ECO:0000259" key="5">
    <source>
        <dbReference type="Pfam" id="PF04542"/>
    </source>
</evidence>
<evidence type="ECO:0000256" key="1">
    <source>
        <dbReference type="ARBA" id="ARBA00010641"/>
    </source>
</evidence>
<dbReference type="NCBIfam" id="TIGR02985">
    <property type="entry name" value="Sig70_bacteroi1"/>
    <property type="match status" value="1"/>
</dbReference>
<dbReference type="GO" id="GO:0006352">
    <property type="term" value="P:DNA-templated transcription initiation"/>
    <property type="evidence" value="ECO:0007669"/>
    <property type="project" value="InterPro"/>
</dbReference>
<comment type="caution">
    <text evidence="7">The sequence shown here is derived from an EMBL/GenBank/DDBJ whole genome shotgun (WGS) entry which is preliminary data.</text>
</comment>
<protein>
    <submittedName>
        <fullName evidence="7">RNA polymerase sigma-70 factor (ECF subfamily)</fullName>
    </submittedName>
</protein>
<dbReference type="InterPro" id="IPR013249">
    <property type="entry name" value="RNA_pol_sigma70_r4_t2"/>
</dbReference>
<evidence type="ECO:0000313" key="8">
    <source>
        <dbReference type="Proteomes" id="UP000544222"/>
    </source>
</evidence>
<keyword evidence="3" id="KW-0731">Sigma factor</keyword>
<dbReference type="SUPFAM" id="SSF88659">
    <property type="entry name" value="Sigma3 and sigma4 domains of RNA polymerase sigma factors"/>
    <property type="match status" value="1"/>
</dbReference>
<dbReference type="InterPro" id="IPR014327">
    <property type="entry name" value="RNA_pol_sigma70_bacteroid"/>
</dbReference>
<dbReference type="RefSeq" id="WP_183412432.1">
    <property type="nucleotide sequence ID" value="NZ_JACHYB010000001.1"/>
</dbReference>
<evidence type="ECO:0000313" key="7">
    <source>
        <dbReference type="EMBL" id="MBB3186557.1"/>
    </source>
</evidence>
<evidence type="ECO:0000256" key="3">
    <source>
        <dbReference type="ARBA" id="ARBA00023082"/>
    </source>
</evidence>
<sequence length="194" mass="23006">MEKYNENQEKKLIFNLKNGSHTAFDSIYKLYAKRLYAYSLQYTKSVEDAEDIVQEVFINLWNNRMTIRQDDTLSALLFIMAKHKLINAYRARLNHPHSEEYKEFMHALTVDDTQQRVEYGDFVKHFTKILSKLPPTQQRVIQLSRFNRMTNKEIAETLSLSEQTVKNQLSIGLKSLREKLMRIIVLCVLFVIPW</sequence>
<dbReference type="GO" id="GO:0016987">
    <property type="term" value="F:sigma factor activity"/>
    <property type="evidence" value="ECO:0007669"/>
    <property type="project" value="UniProtKB-KW"/>
</dbReference>
<reference evidence="7 8" key="1">
    <citation type="submission" date="2020-08" db="EMBL/GenBank/DDBJ databases">
        <title>Genomic Encyclopedia of Type Strains, Phase IV (KMG-IV): sequencing the most valuable type-strain genomes for metagenomic binning, comparative biology and taxonomic classification.</title>
        <authorList>
            <person name="Goeker M."/>
        </authorList>
    </citation>
    <scope>NUCLEOTIDE SEQUENCE [LARGE SCALE GENOMIC DNA]</scope>
    <source>
        <strain evidence="7 8">DSM 27471</strain>
    </source>
</reference>
<dbReference type="InterPro" id="IPR013324">
    <property type="entry name" value="RNA_pol_sigma_r3/r4-like"/>
</dbReference>
<dbReference type="EMBL" id="JACHYB010000001">
    <property type="protein sequence ID" value="MBB3186557.1"/>
    <property type="molecule type" value="Genomic_DNA"/>
</dbReference>
<feature type="domain" description="RNA polymerase sigma-70 region 2" evidence="5">
    <location>
        <begin position="28"/>
        <end position="92"/>
    </location>
</feature>
<dbReference type="NCBIfam" id="TIGR02937">
    <property type="entry name" value="sigma70-ECF"/>
    <property type="match status" value="1"/>
</dbReference>
<dbReference type="PANTHER" id="PTHR43133:SF46">
    <property type="entry name" value="RNA POLYMERASE SIGMA-70 FACTOR ECF SUBFAMILY"/>
    <property type="match status" value="1"/>
</dbReference>
<evidence type="ECO:0000259" key="6">
    <source>
        <dbReference type="Pfam" id="PF08281"/>
    </source>
</evidence>
<organism evidence="7 8">
    <name type="scientific">Microbacter margulisiae</name>
    <dbReference type="NCBI Taxonomy" id="1350067"/>
    <lineage>
        <taxon>Bacteria</taxon>
        <taxon>Pseudomonadati</taxon>
        <taxon>Bacteroidota</taxon>
        <taxon>Bacteroidia</taxon>
        <taxon>Bacteroidales</taxon>
        <taxon>Porphyromonadaceae</taxon>
        <taxon>Microbacter</taxon>
    </lineage>
</organism>
<dbReference type="Pfam" id="PF04542">
    <property type="entry name" value="Sigma70_r2"/>
    <property type="match status" value="1"/>
</dbReference>
<keyword evidence="4" id="KW-0804">Transcription</keyword>
<evidence type="ECO:0000256" key="2">
    <source>
        <dbReference type="ARBA" id="ARBA00023015"/>
    </source>
</evidence>
<dbReference type="AlphaFoldDB" id="A0A7W5H1N4"/>
<evidence type="ECO:0000256" key="4">
    <source>
        <dbReference type="ARBA" id="ARBA00023163"/>
    </source>
</evidence>
<keyword evidence="8" id="KW-1185">Reference proteome</keyword>
<dbReference type="PANTHER" id="PTHR43133">
    <property type="entry name" value="RNA POLYMERASE ECF-TYPE SIGMA FACTO"/>
    <property type="match status" value="1"/>
</dbReference>